<dbReference type="AlphaFoldDB" id="A0ABD1YPJ0"/>
<proteinExistence type="predicted"/>
<keyword evidence="1" id="KW-0175">Coiled coil</keyword>
<feature type="coiled-coil region" evidence="1">
    <location>
        <begin position="25"/>
        <end position="52"/>
    </location>
</feature>
<sequence length="89" mass="10717">MLECSTLRRRSRAEWAEKGETCSKYFFATLKAKQLQERMNSLRDEEDREIRDEETILNYVYKYYADLYTQPAISAAHRQEQEEELTLID</sequence>
<dbReference type="Proteomes" id="UP001605036">
    <property type="component" value="Unassembled WGS sequence"/>
</dbReference>
<protein>
    <submittedName>
        <fullName evidence="2">Uncharacterized protein</fullName>
    </submittedName>
</protein>
<evidence type="ECO:0000313" key="3">
    <source>
        <dbReference type="Proteomes" id="UP001605036"/>
    </source>
</evidence>
<dbReference type="EMBL" id="JBHFFA010000004">
    <property type="protein sequence ID" value="KAL2631584.1"/>
    <property type="molecule type" value="Genomic_DNA"/>
</dbReference>
<gene>
    <name evidence="2" type="ORF">R1flu_016270</name>
</gene>
<organism evidence="2 3">
    <name type="scientific">Riccia fluitans</name>
    <dbReference type="NCBI Taxonomy" id="41844"/>
    <lineage>
        <taxon>Eukaryota</taxon>
        <taxon>Viridiplantae</taxon>
        <taxon>Streptophyta</taxon>
        <taxon>Embryophyta</taxon>
        <taxon>Marchantiophyta</taxon>
        <taxon>Marchantiopsida</taxon>
        <taxon>Marchantiidae</taxon>
        <taxon>Marchantiales</taxon>
        <taxon>Ricciaceae</taxon>
        <taxon>Riccia</taxon>
    </lineage>
</organism>
<name>A0ABD1YPJ0_9MARC</name>
<keyword evidence="3" id="KW-1185">Reference proteome</keyword>
<reference evidence="2 3" key="1">
    <citation type="submission" date="2024-09" db="EMBL/GenBank/DDBJ databases">
        <title>Chromosome-scale assembly of Riccia fluitans.</title>
        <authorList>
            <person name="Paukszto L."/>
            <person name="Sawicki J."/>
            <person name="Karawczyk K."/>
            <person name="Piernik-Szablinska J."/>
            <person name="Szczecinska M."/>
            <person name="Mazdziarz M."/>
        </authorList>
    </citation>
    <scope>NUCLEOTIDE SEQUENCE [LARGE SCALE GENOMIC DNA]</scope>
    <source>
        <strain evidence="2">Rf_01</strain>
        <tissue evidence="2">Aerial parts of the thallus</tissue>
    </source>
</reference>
<evidence type="ECO:0000313" key="2">
    <source>
        <dbReference type="EMBL" id="KAL2631584.1"/>
    </source>
</evidence>
<evidence type="ECO:0000256" key="1">
    <source>
        <dbReference type="SAM" id="Coils"/>
    </source>
</evidence>
<comment type="caution">
    <text evidence="2">The sequence shown here is derived from an EMBL/GenBank/DDBJ whole genome shotgun (WGS) entry which is preliminary data.</text>
</comment>
<accession>A0ABD1YPJ0</accession>